<dbReference type="EMBL" id="JAYMYJ010000047">
    <property type="protein sequence ID" value="MEB4590537.1"/>
    <property type="molecule type" value="Genomic_DNA"/>
</dbReference>
<protein>
    <submittedName>
        <fullName evidence="3">Protein disulfide oxidoreductase</fullName>
    </submittedName>
</protein>
<dbReference type="InterPro" id="IPR000866">
    <property type="entry name" value="AhpC/TSA"/>
</dbReference>
<keyword evidence="1" id="KW-0812">Transmembrane</keyword>
<keyword evidence="1" id="KW-0472">Membrane</keyword>
<dbReference type="InterPro" id="IPR013766">
    <property type="entry name" value="Thioredoxin_domain"/>
</dbReference>
<dbReference type="PANTHER" id="PTHR42852:SF13">
    <property type="entry name" value="PROTEIN DIPZ"/>
    <property type="match status" value="1"/>
</dbReference>
<dbReference type="RefSeq" id="WP_324693890.1">
    <property type="nucleotide sequence ID" value="NZ_JAYMYJ010000047.1"/>
</dbReference>
<dbReference type="Pfam" id="PF00578">
    <property type="entry name" value="AhpC-TSA"/>
    <property type="match status" value="1"/>
</dbReference>
<feature type="domain" description="Thioredoxin" evidence="2">
    <location>
        <begin position="52"/>
        <end position="189"/>
    </location>
</feature>
<evidence type="ECO:0000259" key="2">
    <source>
        <dbReference type="PROSITE" id="PS51352"/>
    </source>
</evidence>
<organism evidence="3 4">
    <name type="scientific">Candidatus Thiothrix phosphatis</name>
    <dbReference type="NCBI Taxonomy" id="3112415"/>
    <lineage>
        <taxon>Bacteria</taxon>
        <taxon>Pseudomonadati</taxon>
        <taxon>Pseudomonadota</taxon>
        <taxon>Gammaproteobacteria</taxon>
        <taxon>Thiotrichales</taxon>
        <taxon>Thiotrichaceae</taxon>
        <taxon>Thiothrix</taxon>
    </lineage>
</organism>
<comment type="caution">
    <text evidence="3">The sequence shown here is derived from an EMBL/GenBank/DDBJ whole genome shotgun (WGS) entry which is preliminary data.</text>
</comment>
<reference evidence="4" key="1">
    <citation type="submission" date="2023-07" db="EMBL/GenBank/DDBJ databases">
        <title>The carbon used by Thiothrix.</title>
        <authorList>
            <person name="Chen L."/>
        </authorList>
    </citation>
    <scope>NUCLEOTIDE SEQUENCE [LARGE SCALE GENOMIC DNA]</scope>
</reference>
<dbReference type="SUPFAM" id="SSF52833">
    <property type="entry name" value="Thioredoxin-like"/>
    <property type="match status" value="1"/>
</dbReference>
<dbReference type="PROSITE" id="PS51352">
    <property type="entry name" value="THIOREDOXIN_2"/>
    <property type="match status" value="1"/>
</dbReference>
<reference evidence="3 4" key="2">
    <citation type="submission" date="2024-01" db="EMBL/GenBank/DDBJ databases">
        <authorList>
            <person name="Xie X."/>
        </authorList>
    </citation>
    <scope>NUCLEOTIDE SEQUENCE [LARGE SCALE GENOMIC DNA]</scope>
    <source>
        <strain evidence="3">SCUT-1</strain>
    </source>
</reference>
<gene>
    <name evidence="3" type="ORF">VSS37_06060</name>
</gene>
<dbReference type="InterPro" id="IPR036249">
    <property type="entry name" value="Thioredoxin-like_sf"/>
</dbReference>
<accession>A0ABU6CVG6</accession>
<dbReference type="Gene3D" id="3.40.30.10">
    <property type="entry name" value="Glutaredoxin"/>
    <property type="match status" value="1"/>
</dbReference>
<evidence type="ECO:0000313" key="4">
    <source>
        <dbReference type="Proteomes" id="UP001308005"/>
    </source>
</evidence>
<dbReference type="PANTHER" id="PTHR42852">
    <property type="entry name" value="THIOL:DISULFIDE INTERCHANGE PROTEIN DSBE"/>
    <property type="match status" value="1"/>
</dbReference>
<sequence length="191" mass="21883">MAASDKQQRTKMKTRILGDGPQSKKRRWLRWLLDISIILVIIFGLRAWQHRGMLEGEAPDFEYTALNGSSVHLDNYRGKPVLLHFWASWCPMCELEQDSITSINKDWKVITIAFQSGGKDEVQRYLERKKLTDWVTIVDTDGSLAAEYGIHGVPASYVLDAEGMIRFREVGLTSGWGLRMRLWLAKLLVSD</sequence>
<dbReference type="Proteomes" id="UP001308005">
    <property type="component" value="Unassembled WGS sequence"/>
</dbReference>
<dbReference type="CDD" id="cd03011">
    <property type="entry name" value="TlpA_like_ScsD_MtbDsbE"/>
    <property type="match status" value="1"/>
</dbReference>
<dbReference type="InterPro" id="IPR050553">
    <property type="entry name" value="Thioredoxin_ResA/DsbE_sf"/>
</dbReference>
<keyword evidence="1" id="KW-1133">Transmembrane helix</keyword>
<name>A0ABU6CVG6_9GAMM</name>
<evidence type="ECO:0000256" key="1">
    <source>
        <dbReference type="SAM" id="Phobius"/>
    </source>
</evidence>
<evidence type="ECO:0000313" key="3">
    <source>
        <dbReference type="EMBL" id="MEB4590537.1"/>
    </source>
</evidence>
<proteinExistence type="predicted"/>
<keyword evidence="4" id="KW-1185">Reference proteome</keyword>
<feature type="transmembrane region" description="Helical" evidence="1">
    <location>
        <begin position="28"/>
        <end position="48"/>
    </location>
</feature>